<evidence type="ECO:0000259" key="3">
    <source>
        <dbReference type="Pfam" id="PF01882"/>
    </source>
</evidence>
<dbReference type="PANTHER" id="PTHR34351">
    <property type="entry name" value="SLR1927 PROTEIN-RELATED"/>
    <property type="match status" value="1"/>
</dbReference>
<feature type="transmembrane region" description="Helical" evidence="2">
    <location>
        <begin position="48"/>
        <end position="72"/>
    </location>
</feature>
<gene>
    <name evidence="4" type="ORF">D5R93_11210</name>
</gene>
<dbReference type="EMBL" id="CP032514">
    <property type="protein sequence ID" value="AYD90430.1"/>
    <property type="molecule type" value="Genomic_DNA"/>
</dbReference>
<dbReference type="PANTHER" id="PTHR34351:SF2">
    <property type="entry name" value="DUF58 DOMAIN-CONTAINING PROTEIN"/>
    <property type="match status" value="1"/>
</dbReference>
<dbReference type="Pfam" id="PF01882">
    <property type="entry name" value="DUF58"/>
    <property type="match status" value="1"/>
</dbReference>
<accession>A0ABM6Z516</accession>
<feature type="compositionally biased region" description="Low complexity" evidence="1">
    <location>
        <begin position="12"/>
        <end position="23"/>
    </location>
</feature>
<feature type="transmembrane region" description="Helical" evidence="2">
    <location>
        <begin position="78"/>
        <end position="97"/>
    </location>
</feature>
<name>A0ABM6Z516_9ACTO</name>
<keyword evidence="5" id="KW-1185">Reference proteome</keyword>
<dbReference type="Proteomes" id="UP000273001">
    <property type="component" value="Chromosome"/>
</dbReference>
<reference evidence="4 5" key="1">
    <citation type="submission" date="2018-09" db="EMBL/GenBank/DDBJ databases">
        <authorList>
            <person name="Li J."/>
        </authorList>
    </citation>
    <scope>NUCLEOTIDE SEQUENCE [LARGE SCALE GENOMIC DNA]</scope>
    <source>
        <strain evidence="4 5">2129</strain>
    </source>
</reference>
<proteinExistence type="predicted"/>
<organism evidence="4 5">
    <name type="scientific">Actinomyces lilanjuaniae</name>
    <dbReference type="NCBI Taxonomy" id="2321394"/>
    <lineage>
        <taxon>Bacteria</taxon>
        <taxon>Bacillati</taxon>
        <taxon>Actinomycetota</taxon>
        <taxon>Actinomycetes</taxon>
        <taxon>Actinomycetales</taxon>
        <taxon>Actinomycetaceae</taxon>
        <taxon>Actinomyces</taxon>
    </lineage>
</organism>
<evidence type="ECO:0000256" key="1">
    <source>
        <dbReference type="SAM" id="MobiDB-lite"/>
    </source>
</evidence>
<sequence>MTAAPSPGPGSPAGTTPSSVPTSRPQDPRPRLPVTSVLRTPARHLSRLLGVLSPVGWACLAVLACCLLLGAHPGWQEAWGAAAVLGAVVLSAGLWLLPRGSHSVTHSLLDPYVTVGDYALVRVTVTSTRSRPLLPTRMEMPVGAGRAVFVVPVLPPGGSHDRGFVLPTRSRGVVVVGPVVSVARDPVGLLHLERTRTTAQTVHIHPRTLRLGAVLHGTLRDIEGAVTQDLSSSDVSFHALRDYVAGDDRRHVHWPTTARTGRLMVRQFEETRRSSLLVLLSVRAQDYAGEEDFETAVSVACSLAVDGLRDGRQVRLLTQDTSLPTASPLRLLDASCLLETHEATGTCDDLARHGYATSPEASVVVLVTGQETSRAVLAAARSLVPPSVSMLALRTGQRQLSRLHAGDLPVVDLDRLEQLPTALRKAA</sequence>
<dbReference type="InterPro" id="IPR002881">
    <property type="entry name" value="DUF58"/>
</dbReference>
<feature type="compositionally biased region" description="Pro residues" evidence="1">
    <location>
        <begin position="1"/>
        <end position="10"/>
    </location>
</feature>
<feature type="domain" description="DUF58" evidence="3">
    <location>
        <begin position="240"/>
        <end position="327"/>
    </location>
</feature>
<keyword evidence="2" id="KW-1133">Transmembrane helix</keyword>
<feature type="region of interest" description="Disordered" evidence="1">
    <location>
        <begin position="1"/>
        <end position="33"/>
    </location>
</feature>
<keyword evidence="2" id="KW-0472">Membrane</keyword>
<keyword evidence="2" id="KW-0812">Transmembrane</keyword>
<evidence type="ECO:0000313" key="4">
    <source>
        <dbReference type="EMBL" id="AYD90430.1"/>
    </source>
</evidence>
<evidence type="ECO:0000313" key="5">
    <source>
        <dbReference type="Proteomes" id="UP000273001"/>
    </source>
</evidence>
<evidence type="ECO:0000256" key="2">
    <source>
        <dbReference type="SAM" id="Phobius"/>
    </source>
</evidence>
<protein>
    <submittedName>
        <fullName evidence="4">DUF58 domain-containing protein</fullName>
    </submittedName>
</protein>